<dbReference type="EMBL" id="CM007891">
    <property type="protein sequence ID" value="OTG33967.1"/>
    <property type="molecule type" value="Genomic_DNA"/>
</dbReference>
<sequence length="90" mass="10243">MEIRGNKSLGFDSHFSEDPSDGGALTEYELGFRRQPSATAMVFQVVRISAFSPPFILYDDCGYIGRTIGQDELHVSICLLEKASQRWRYY</sequence>
<reference evidence="3" key="1">
    <citation type="journal article" date="2017" name="Nature">
        <title>The sunflower genome provides insights into oil metabolism, flowering and Asterid evolution.</title>
        <authorList>
            <person name="Badouin H."/>
            <person name="Gouzy J."/>
            <person name="Grassa C.J."/>
            <person name="Murat F."/>
            <person name="Staton S.E."/>
            <person name="Cottret L."/>
            <person name="Lelandais-Briere C."/>
            <person name="Owens G.L."/>
            <person name="Carrere S."/>
            <person name="Mayjonade B."/>
            <person name="Legrand L."/>
            <person name="Gill N."/>
            <person name="Kane N.C."/>
            <person name="Bowers J.E."/>
            <person name="Hubner S."/>
            <person name="Bellec A."/>
            <person name="Berard A."/>
            <person name="Berges H."/>
            <person name="Blanchet N."/>
            <person name="Boniface M.C."/>
            <person name="Brunel D."/>
            <person name="Catrice O."/>
            <person name="Chaidir N."/>
            <person name="Claudel C."/>
            <person name="Donnadieu C."/>
            <person name="Faraut T."/>
            <person name="Fievet G."/>
            <person name="Helmstetter N."/>
            <person name="King M."/>
            <person name="Knapp S.J."/>
            <person name="Lai Z."/>
            <person name="Le Paslier M.C."/>
            <person name="Lippi Y."/>
            <person name="Lorenzon L."/>
            <person name="Mandel J.R."/>
            <person name="Marage G."/>
            <person name="Marchand G."/>
            <person name="Marquand E."/>
            <person name="Bret-Mestries E."/>
            <person name="Morien E."/>
            <person name="Nambeesan S."/>
            <person name="Nguyen T."/>
            <person name="Pegot-Espagnet P."/>
            <person name="Pouilly N."/>
            <person name="Raftis F."/>
            <person name="Sallet E."/>
            <person name="Schiex T."/>
            <person name="Thomas J."/>
            <person name="Vandecasteele C."/>
            <person name="Vares D."/>
            <person name="Vear F."/>
            <person name="Vautrin S."/>
            <person name="Crespi M."/>
            <person name="Mangin B."/>
            <person name="Burke J.M."/>
            <person name="Salse J."/>
            <person name="Munos S."/>
            <person name="Vincourt P."/>
            <person name="Rieseberg L.H."/>
            <person name="Langlade N.B."/>
        </authorList>
    </citation>
    <scope>NUCLEOTIDE SEQUENCE [LARGE SCALE GENOMIC DNA]</scope>
    <source>
        <strain evidence="3">cv. SF193</strain>
    </source>
</reference>
<proteinExistence type="predicted"/>
<evidence type="ECO:0000313" key="3">
    <source>
        <dbReference type="Proteomes" id="UP000215914"/>
    </source>
</evidence>
<accession>A0A251VEC8</accession>
<dbReference type="Proteomes" id="UP000215914">
    <property type="component" value="Chromosome 2"/>
</dbReference>
<name>A0A251VEC8_HELAN</name>
<dbReference type="AlphaFoldDB" id="A0A251VEC8"/>
<feature type="region of interest" description="Disordered" evidence="1">
    <location>
        <begin position="1"/>
        <end position="22"/>
    </location>
</feature>
<protein>
    <submittedName>
        <fullName evidence="2">Uncharacterized protein</fullName>
    </submittedName>
</protein>
<dbReference type="InParanoid" id="A0A251VEC8"/>
<keyword evidence="3" id="KW-1185">Reference proteome</keyword>
<gene>
    <name evidence="2" type="ORF">HannXRQ_Chr02g0040481</name>
</gene>
<evidence type="ECO:0000313" key="2">
    <source>
        <dbReference type="EMBL" id="OTG33967.1"/>
    </source>
</evidence>
<evidence type="ECO:0000256" key="1">
    <source>
        <dbReference type="SAM" id="MobiDB-lite"/>
    </source>
</evidence>
<organism evidence="2 3">
    <name type="scientific">Helianthus annuus</name>
    <name type="common">Common sunflower</name>
    <dbReference type="NCBI Taxonomy" id="4232"/>
    <lineage>
        <taxon>Eukaryota</taxon>
        <taxon>Viridiplantae</taxon>
        <taxon>Streptophyta</taxon>
        <taxon>Embryophyta</taxon>
        <taxon>Tracheophyta</taxon>
        <taxon>Spermatophyta</taxon>
        <taxon>Magnoliopsida</taxon>
        <taxon>eudicotyledons</taxon>
        <taxon>Gunneridae</taxon>
        <taxon>Pentapetalae</taxon>
        <taxon>asterids</taxon>
        <taxon>campanulids</taxon>
        <taxon>Asterales</taxon>
        <taxon>Asteraceae</taxon>
        <taxon>Asteroideae</taxon>
        <taxon>Heliantheae alliance</taxon>
        <taxon>Heliantheae</taxon>
        <taxon>Helianthus</taxon>
    </lineage>
</organism>